<dbReference type="InterPro" id="IPR051473">
    <property type="entry name" value="P2Ox-like"/>
</dbReference>
<dbReference type="EMBL" id="JACHOV010000010">
    <property type="protein sequence ID" value="MBB4642401.1"/>
    <property type="molecule type" value="Genomic_DNA"/>
</dbReference>
<dbReference type="InterPro" id="IPR007867">
    <property type="entry name" value="GMC_OxRtase_C"/>
</dbReference>
<comment type="cofactor">
    <cofactor evidence="1">
        <name>FAD</name>
        <dbReference type="ChEBI" id="CHEBI:57692"/>
    </cofactor>
</comment>
<evidence type="ECO:0000259" key="6">
    <source>
        <dbReference type="Pfam" id="PF05199"/>
    </source>
</evidence>
<dbReference type="PANTHER" id="PTHR42784">
    <property type="entry name" value="PYRANOSE 2-OXIDASE"/>
    <property type="match status" value="1"/>
</dbReference>
<dbReference type="SUPFAM" id="SSF51905">
    <property type="entry name" value="FAD/NAD(P)-binding domain"/>
    <property type="match status" value="1"/>
</dbReference>
<sequence length="481" mass="53401">MINSVAPTSIHDEHFDVVIIGSGFGSSFFLYEALHKKSLKFLVIERGRHNSHEWQLDHHDNSDIDHNKTFHTESDKPWNFTIGLGGGSNCWFGQANRLHPSDFKLHSRYGVGNDWPFDYDELEPFYAEAEQVMSISGDPDMVSIFPRSKPYPQPPHHPASPDRMMKKAQPDMHFVMPTARARVATEQRPACCCSMRCWLCPANAKFTVNNGLIGMFSEPNVTVCLQSTALRFEGGSNSVRSLVFENGGREYKVHGGLFVLGANSIHSPAIMIQSDMGGGLTGKGLHEGYGIGVEAYLDGLENFDGSTITTGVNYSEYDGSFRSESGSAMISFENRWPFGFRLEPGRWQQVLPLTIVVEELLEPHNQVVKGPKLGIPEVLHKGPSSYAQKGVDRVMAALPKILAPLPVEEIYFRNVRRTESHHQGTMRMGRDAATSVVDEHQIHHRWRNLIAVGTSVFPTCTASGPSLTAAALSLRAARRII</sequence>
<protein>
    <submittedName>
        <fullName evidence="7">Choline dehydrogenase-like flavoprotein</fullName>
    </submittedName>
</protein>
<organism evidence="7 8">
    <name type="scientific">Rhizorhapis suberifaciens</name>
    <name type="common">corky root of lettuce</name>
    <dbReference type="NCBI Taxonomy" id="13656"/>
    <lineage>
        <taxon>Bacteria</taxon>
        <taxon>Pseudomonadati</taxon>
        <taxon>Pseudomonadota</taxon>
        <taxon>Alphaproteobacteria</taxon>
        <taxon>Sphingomonadales</taxon>
        <taxon>Sphingomonadaceae</taxon>
        <taxon>Rhizorhapis</taxon>
    </lineage>
</organism>
<comment type="caution">
    <text evidence="7">The sequence shown here is derived from an EMBL/GenBank/DDBJ whole genome shotgun (WGS) entry which is preliminary data.</text>
</comment>
<gene>
    <name evidence="7" type="ORF">HNQ99_002726</name>
</gene>
<dbReference type="GO" id="GO:0016614">
    <property type="term" value="F:oxidoreductase activity, acting on CH-OH group of donors"/>
    <property type="evidence" value="ECO:0007669"/>
    <property type="project" value="InterPro"/>
</dbReference>
<comment type="similarity">
    <text evidence="2">Belongs to the GMC oxidoreductase family.</text>
</comment>
<keyword evidence="5" id="KW-0560">Oxidoreductase</keyword>
<dbReference type="Pfam" id="PF05199">
    <property type="entry name" value="GMC_oxred_C"/>
    <property type="match status" value="1"/>
</dbReference>
<dbReference type="PANTHER" id="PTHR42784:SF1">
    <property type="entry name" value="PYRANOSE 2-OXIDASE"/>
    <property type="match status" value="1"/>
</dbReference>
<reference evidence="7 8" key="1">
    <citation type="submission" date="2020-08" db="EMBL/GenBank/DDBJ databases">
        <title>Genomic Encyclopedia of Type Strains, Phase IV (KMG-IV): sequencing the most valuable type-strain genomes for metagenomic binning, comparative biology and taxonomic classification.</title>
        <authorList>
            <person name="Goeker M."/>
        </authorList>
    </citation>
    <scope>NUCLEOTIDE SEQUENCE [LARGE SCALE GENOMIC DNA]</scope>
    <source>
        <strain evidence="7 8">DSM 7465</strain>
    </source>
</reference>
<dbReference type="RefSeq" id="WP_184476453.1">
    <property type="nucleotide sequence ID" value="NZ_JACHOV010000010.1"/>
</dbReference>
<accession>A0A840HXM4</accession>
<evidence type="ECO:0000313" key="7">
    <source>
        <dbReference type="EMBL" id="MBB4642401.1"/>
    </source>
</evidence>
<dbReference type="InterPro" id="IPR036188">
    <property type="entry name" value="FAD/NAD-bd_sf"/>
</dbReference>
<evidence type="ECO:0000256" key="5">
    <source>
        <dbReference type="ARBA" id="ARBA00023002"/>
    </source>
</evidence>
<feature type="domain" description="Glucose-methanol-choline oxidoreductase C-terminal" evidence="6">
    <location>
        <begin position="412"/>
        <end position="472"/>
    </location>
</feature>
<dbReference type="Proteomes" id="UP000575068">
    <property type="component" value="Unassembled WGS sequence"/>
</dbReference>
<dbReference type="AlphaFoldDB" id="A0A840HXM4"/>
<keyword evidence="8" id="KW-1185">Reference proteome</keyword>
<evidence type="ECO:0000256" key="4">
    <source>
        <dbReference type="ARBA" id="ARBA00022827"/>
    </source>
</evidence>
<evidence type="ECO:0000313" key="8">
    <source>
        <dbReference type="Proteomes" id="UP000575068"/>
    </source>
</evidence>
<keyword evidence="3" id="KW-0285">Flavoprotein</keyword>
<evidence type="ECO:0000256" key="3">
    <source>
        <dbReference type="ARBA" id="ARBA00022630"/>
    </source>
</evidence>
<proteinExistence type="inferred from homology"/>
<evidence type="ECO:0000256" key="1">
    <source>
        <dbReference type="ARBA" id="ARBA00001974"/>
    </source>
</evidence>
<name>A0A840HXM4_9SPHN</name>
<keyword evidence="4" id="KW-0274">FAD</keyword>
<dbReference type="Gene3D" id="3.50.50.60">
    <property type="entry name" value="FAD/NAD(P)-binding domain"/>
    <property type="match status" value="2"/>
</dbReference>
<evidence type="ECO:0000256" key="2">
    <source>
        <dbReference type="ARBA" id="ARBA00010790"/>
    </source>
</evidence>